<dbReference type="AlphaFoldDB" id="A0AAN8FK35"/>
<keyword evidence="2" id="KW-1185">Reference proteome</keyword>
<name>A0AAN8FK35_TRICO</name>
<evidence type="ECO:0000313" key="2">
    <source>
        <dbReference type="Proteomes" id="UP001331761"/>
    </source>
</evidence>
<proteinExistence type="predicted"/>
<evidence type="ECO:0000313" key="1">
    <source>
        <dbReference type="EMBL" id="KAK5978114.1"/>
    </source>
</evidence>
<dbReference type="Proteomes" id="UP001331761">
    <property type="component" value="Unassembled WGS sequence"/>
</dbReference>
<sequence length="82" mass="8936">MSNPLERATIGWRSSSEVVSVVCDSKVFFGSSTKDVSYCQPWQKSSWSLPPGLSAPIEPPTGLASFTSRNATLIPEVRNFKS</sequence>
<protein>
    <submittedName>
        <fullName evidence="1">Uncharacterized protein</fullName>
    </submittedName>
</protein>
<comment type="caution">
    <text evidence="1">The sequence shown here is derived from an EMBL/GenBank/DDBJ whole genome shotgun (WGS) entry which is preliminary data.</text>
</comment>
<dbReference type="EMBL" id="WIXE01009793">
    <property type="protein sequence ID" value="KAK5978114.1"/>
    <property type="molecule type" value="Genomic_DNA"/>
</dbReference>
<reference evidence="1 2" key="1">
    <citation type="submission" date="2019-10" db="EMBL/GenBank/DDBJ databases">
        <title>Assembly and Annotation for the nematode Trichostrongylus colubriformis.</title>
        <authorList>
            <person name="Martin J."/>
        </authorList>
    </citation>
    <scope>NUCLEOTIDE SEQUENCE [LARGE SCALE GENOMIC DNA]</scope>
    <source>
        <strain evidence="1">G859</strain>
        <tissue evidence="1">Whole worm</tissue>
    </source>
</reference>
<organism evidence="1 2">
    <name type="scientific">Trichostrongylus colubriformis</name>
    <name type="common">Black scour worm</name>
    <dbReference type="NCBI Taxonomy" id="6319"/>
    <lineage>
        <taxon>Eukaryota</taxon>
        <taxon>Metazoa</taxon>
        <taxon>Ecdysozoa</taxon>
        <taxon>Nematoda</taxon>
        <taxon>Chromadorea</taxon>
        <taxon>Rhabditida</taxon>
        <taxon>Rhabditina</taxon>
        <taxon>Rhabditomorpha</taxon>
        <taxon>Strongyloidea</taxon>
        <taxon>Trichostrongylidae</taxon>
        <taxon>Trichostrongylus</taxon>
    </lineage>
</organism>
<gene>
    <name evidence="1" type="ORF">GCK32_022141</name>
</gene>
<accession>A0AAN8FK35</accession>